<dbReference type="SUPFAM" id="SSF88946">
    <property type="entry name" value="Sigma2 domain of RNA polymerase sigma factors"/>
    <property type="match status" value="1"/>
</dbReference>
<dbReference type="GO" id="GO:0016987">
    <property type="term" value="F:sigma factor activity"/>
    <property type="evidence" value="ECO:0007669"/>
    <property type="project" value="UniProtKB-KW"/>
</dbReference>
<evidence type="ECO:0000256" key="7">
    <source>
        <dbReference type="SAM" id="MobiDB-lite"/>
    </source>
</evidence>
<dbReference type="OrthoDB" id="9785675at2"/>
<dbReference type="InterPro" id="IPR013324">
    <property type="entry name" value="RNA_pol_sigma_r3/r4-like"/>
</dbReference>
<evidence type="ECO:0000256" key="6">
    <source>
        <dbReference type="RuleBase" id="RU000716"/>
    </source>
</evidence>
<feature type="domain" description="RNA polymerase sigma-70 region 2" evidence="8">
    <location>
        <begin position="46"/>
        <end position="112"/>
    </location>
</feature>
<feature type="compositionally biased region" description="Polar residues" evidence="7">
    <location>
        <begin position="1"/>
        <end position="21"/>
    </location>
</feature>
<feature type="region of interest" description="Disordered" evidence="7">
    <location>
        <begin position="116"/>
        <end position="136"/>
    </location>
</feature>
<evidence type="ECO:0000256" key="1">
    <source>
        <dbReference type="ARBA" id="ARBA00010641"/>
    </source>
</evidence>
<dbReference type="GO" id="GO:0006352">
    <property type="term" value="P:DNA-templated transcription initiation"/>
    <property type="evidence" value="ECO:0007669"/>
    <property type="project" value="InterPro"/>
</dbReference>
<dbReference type="InterPro" id="IPR013325">
    <property type="entry name" value="RNA_pol_sigma_r2"/>
</dbReference>
<protein>
    <recommendedName>
        <fullName evidence="6">RNA polymerase sigma factor</fullName>
    </recommendedName>
</protein>
<reference evidence="10 11" key="1">
    <citation type="submission" date="2019-02" db="EMBL/GenBank/DDBJ databases">
        <title>Deep-cultivation of Planctomycetes and their phenomic and genomic characterization uncovers novel biology.</title>
        <authorList>
            <person name="Wiegand S."/>
            <person name="Jogler M."/>
            <person name="Boedeker C."/>
            <person name="Pinto D."/>
            <person name="Vollmers J."/>
            <person name="Rivas-Marin E."/>
            <person name="Kohn T."/>
            <person name="Peeters S.H."/>
            <person name="Heuer A."/>
            <person name="Rast P."/>
            <person name="Oberbeckmann S."/>
            <person name="Bunk B."/>
            <person name="Jeske O."/>
            <person name="Meyerdierks A."/>
            <person name="Storesund J.E."/>
            <person name="Kallscheuer N."/>
            <person name="Luecker S."/>
            <person name="Lage O.M."/>
            <person name="Pohl T."/>
            <person name="Merkel B.J."/>
            <person name="Hornburger P."/>
            <person name="Mueller R.-W."/>
            <person name="Bruemmer F."/>
            <person name="Labrenz M."/>
            <person name="Spormann A.M."/>
            <person name="Op den Camp H."/>
            <person name="Overmann J."/>
            <person name="Amann R."/>
            <person name="Jetten M.S.M."/>
            <person name="Mascher T."/>
            <person name="Medema M.H."/>
            <person name="Devos D.P."/>
            <person name="Kaster A.-K."/>
            <person name="Ovreas L."/>
            <person name="Rohde M."/>
            <person name="Galperin M.Y."/>
            <person name="Jogler C."/>
        </authorList>
    </citation>
    <scope>NUCLEOTIDE SEQUENCE [LARGE SCALE GENOMIC DNA]</scope>
    <source>
        <strain evidence="10 11">FF011L</strain>
    </source>
</reference>
<dbReference type="EMBL" id="CP036262">
    <property type="protein sequence ID" value="QDS92675.1"/>
    <property type="molecule type" value="Genomic_DNA"/>
</dbReference>
<evidence type="ECO:0000259" key="8">
    <source>
        <dbReference type="Pfam" id="PF04542"/>
    </source>
</evidence>
<evidence type="ECO:0000256" key="3">
    <source>
        <dbReference type="ARBA" id="ARBA00023082"/>
    </source>
</evidence>
<dbReference type="PROSITE" id="PS01063">
    <property type="entry name" value="SIGMA70_ECF"/>
    <property type="match status" value="1"/>
</dbReference>
<dbReference type="GO" id="GO:0003677">
    <property type="term" value="F:DNA binding"/>
    <property type="evidence" value="ECO:0007669"/>
    <property type="project" value="UniProtKB-KW"/>
</dbReference>
<evidence type="ECO:0000256" key="5">
    <source>
        <dbReference type="ARBA" id="ARBA00023163"/>
    </source>
</evidence>
<sequence>MSVSHNRPPNQPSDASGSPSSLGAEETDETIISRTLEGEAEAFDILISRYAPRLTRMAYGLVNHHQDAEDLVQEALANAFFKLDSFGGRSSFFTWIYRITVNLSISKHRKRRIETTHKSIPLEETSTSSNGDTPDSVAETEELVQQMRQAIAQLEDDRRSVLVLRDMDGLDYDQIAEILKIPKGTVRSRLHRARNDLKELMSRYSLPTPFPTPEACDE</sequence>
<dbReference type="PANTHER" id="PTHR43133">
    <property type="entry name" value="RNA POLYMERASE ECF-TYPE SIGMA FACTO"/>
    <property type="match status" value="1"/>
</dbReference>
<keyword evidence="4 6" id="KW-0238">DNA-binding</keyword>
<accession>A0A517MCS3</accession>
<dbReference type="SUPFAM" id="SSF88659">
    <property type="entry name" value="Sigma3 and sigma4 domains of RNA polymerase sigma factors"/>
    <property type="match status" value="1"/>
</dbReference>
<dbReference type="RefSeq" id="WP_145350896.1">
    <property type="nucleotide sequence ID" value="NZ_CP036262.1"/>
</dbReference>
<dbReference type="Gene3D" id="1.10.10.10">
    <property type="entry name" value="Winged helix-like DNA-binding domain superfamily/Winged helix DNA-binding domain"/>
    <property type="match status" value="1"/>
</dbReference>
<dbReference type="InterPro" id="IPR014284">
    <property type="entry name" value="RNA_pol_sigma-70_dom"/>
</dbReference>
<feature type="region of interest" description="Disordered" evidence="7">
    <location>
        <begin position="1"/>
        <end position="29"/>
    </location>
</feature>
<proteinExistence type="inferred from homology"/>
<keyword evidence="3 6" id="KW-0731">Sigma factor</keyword>
<evidence type="ECO:0000256" key="4">
    <source>
        <dbReference type="ARBA" id="ARBA00023125"/>
    </source>
</evidence>
<evidence type="ECO:0000256" key="2">
    <source>
        <dbReference type="ARBA" id="ARBA00023015"/>
    </source>
</evidence>
<dbReference type="Proteomes" id="UP000320672">
    <property type="component" value="Chromosome"/>
</dbReference>
<keyword evidence="11" id="KW-1185">Reference proteome</keyword>
<evidence type="ECO:0000313" key="11">
    <source>
        <dbReference type="Proteomes" id="UP000320672"/>
    </source>
</evidence>
<dbReference type="KEGG" id="rml:FF011L_14220"/>
<name>A0A517MCS3_9BACT</name>
<comment type="similarity">
    <text evidence="1 6">Belongs to the sigma-70 factor family. ECF subfamily.</text>
</comment>
<dbReference type="InterPro" id="IPR013249">
    <property type="entry name" value="RNA_pol_sigma70_r4_t2"/>
</dbReference>
<dbReference type="Pfam" id="PF08281">
    <property type="entry name" value="Sigma70_r4_2"/>
    <property type="match status" value="1"/>
</dbReference>
<feature type="compositionally biased region" description="Polar residues" evidence="7">
    <location>
        <begin position="124"/>
        <end position="133"/>
    </location>
</feature>
<organism evidence="10 11">
    <name type="scientific">Roseimaritima multifibrata</name>
    <dbReference type="NCBI Taxonomy" id="1930274"/>
    <lineage>
        <taxon>Bacteria</taxon>
        <taxon>Pseudomonadati</taxon>
        <taxon>Planctomycetota</taxon>
        <taxon>Planctomycetia</taxon>
        <taxon>Pirellulales</taxon>
        <taxon>Pirellulaceae</taxon>
        <taxon>Roseimaritima</taxon>
    </lineage>
</organism>
<evidence type="ECO:0000313" key="10">
    <source>
        <dbReference type="EMBL" id="QDS92675.1"/>
    </source>
</evidence>
<dbReference type="Gene3D" id="1.10.1740.10">
    <property type="match status" value="1"/>
</dbReference>
<dbReference type="InterPro" id="IPR039425">
    <property type="entry name" value="RNA_pol_sigma-70-like"/>
</dbReference>
<evidence type="ECO:0000259" key="9">
    <source>
        <dbReference type="Pfam" id="PF08281"/>
    </source>
</evidence>
<dbReference type="Pfam" id="PF04542">
    <property type="entry name" value="Sigma70_r2"/>
    <property type="match status" value="1"/>
</dbReference>
<dbReference type="AlphaFoldDB" id="A0A517MCS3"/>
<gene>
    <name evidence="10" type="primary">rpoE_2</name>
    <name evidence="10" type="ORF">FF011L_14220</name>
</gene>
<dbReference type="InterPro" id="IPR007627">
    <property type="entry name" value="RNA_pol_sigma70_r2"/>
</dbReference>
<keyword evidence="5 6" id="KW-0804">Transcription</keyword>
<dbReference type="InterPro" id="IPR000838">
    <property type="entry name" value="RNA_pol_sigma70_ECF_CS"/>
</dbReference>
<keyword evidence="2 6" id="KW-0805">Transcription regulation</keyword>
<feature type="domain" description="RNA polymerase sigma factor 70 region 4 type 2" evidence="9">
    <location>
        <begin position="145"/>
        <end position="197"/>
    </location>
</feature>
<dbReference type="CDD" id="cd06171">
    <property type="entry name" value="Sigma70_r4"/>
    <property type="match status" value="1"/>
</dbReference>
<dbReference type="NCBIfam" id="TIGR02937">
    <property type="entry name" value="sigma70-ECF"/>
    <property type="match status" value="1"/>
</dbReference>
<dbReference type="PANTHER" id="PTHR43133:SF8">
    <property type="entry name" value="RNA POLYMERASE SIGMA FACTOR HI_1459-RELATED"/>
    <property type="match status" value="1"/>
</dbReference>
<dbReference type="InterPro" id="IPR036388">
    <property type="entry name" value="WH-like_DNA-bd_sf"/>
</dbReference>